<comment type="caution">
    <text evidence="1">The sequence shown here is derived from an EMBL/GenBank/DDBJ whole genome shotgun (WGS) entry which is preliminary data.</text>
</comment>
<accession>A0AAV4QSL4</accession>
<reference evidence="1 2" key="1">
    <citation type="submission" date="2021-06" db="EMBL/GenBank/DDBJ databases">
        <title>Caerostris darwini draft genome.</title>
        <authorList>
            <person name="Kono N."/>
            <person name="Arakawa K."/>
        </authorList>
    </citation>
    <scope>NUCLEOTIDE SEQUENCE [LARGE SCALE GENOMIC DNA]</scope>
</reference>
<proteinExistence type="predicted"/>
<evidence type="ECO:0000313" key="2">
    <source>
        <dbReference type="Proteomes" id="UP001054837"/>
    </source>
</evidence>
<keyword evidence="2" id="KW-1185">Reference proteome</keyword>
<protein>
    <submittedName>
        <fullName evidence="1">Uncharacterized protein</fullName>
    </submittedName>
</protein>
<dbReference type="EMBL" id="BPLQ01005166">
    <property type="protein sequence ID" value="GIY13043.1"/>
    <property type="molecule type" value="Genomic_DNA"/>
</dbReference>
<dbReference type="Proteomes" id="UP001054837">
    <property type="component" value="Unassembled WGS sequence"/>
</dbReference>
<sequence length="110" mass="12642">MSNAPFHQAEMKTLAPGLPSLQYLFTKQKADRKQLKVLQYLRDEGGNSIRTGQFLDPHRRVAGKKRKTFPVNSPVAQETKVFRDHASNALVRVLSSQLLNRQRGEDRDRR</sequence>
<evidence type="ECO:0000313" key="1">
    <source>
        <dbReference type="EMBL" id="GIY13043.1"/>
    </source>
</evidence>
<dbReference type="AlphaFoldDB" id="A0AAV4QSL4"/>
<organism evidence="1 2">
    <name type="scientific">Caerostris darwini</name>
    <dbReference type="NCBI Taxonomy" id="1538125"/>
    <lineage>
        <taxon>Eukaryota</taxon>
        <taxon>Metazoa</taxon>
        <taxon>Ecdysozoa</taxon>
        <taxon>Arthropoda</taxon>
        <taxon>Chelicerata</taxon>
        <taxon>Arachnida</taxon>
        <taxon>Araneae</taxon>
        <taxon>Araneomorphae</taxon>
        <taxon>Entelegynae</taxon>
        <taxon>Araneoidea</taxon>
        <taxon>Araneidae</taxon>
        <taxon>Caerostris</taxon>
    </lineage>
</organism>
<gene>
    <name evidence="1" type="ORF">CDAR_96651</name>
</gene>
<name>A0AAV4QSL4_9ARAC</name>